<dbReference type="Gene3D" id="3.30.360.10">
    <property type="entry name" value="Dihydrodipicolinate Reductase, domain 2"/>
    <property type="match status" value="1"/>
</dbReference>
<evidence type="ECO:0000259" key="3">
    <source>
        <dbReference type="Pfam" id="PF16653"/>
    </source>
</evidence>
<dbReference type="InterPro" id="IPR005097">
    <property type="entry name" value="Sacchrp_dh_NADP-bd"/>
</dbReference>
<dbReference type="PANTHER" id="PTHR11133">
    <property type="entry name" value="SACCHAROPINE DEHYDROGENASE"/>
    <property type="match status" value="1"/>
</dbReference>
<dbReference type="EMBL" id="QTJU01000003">
    <property type="protein sequence ID" value="RFM28093.1"/>
    <property type="molecule type" value="Genomic_DNA"/>
</dbReference>
<name>A0A3E1NJI7_9BACT</name>
<dbReference type="SUPFAM" id="SSF51735">
    <property type="entry name" value="NAD(P)-binding Rossmann-fold domains"/>
    <property type="match status" value="1"/>
</dbReference>
<feature type="domain" description="Saccharopine dehydrogenase NADP binding" evidence="2">
    <location>
        <begin position="5"/>
        <end position="117"/>
    </location>
</feature>
<dbReference type="SUPFAM" id="SSF55347">
    <property type="entry name" value="Glyceraldehyde-3-phosphate dehydrogenase-like, C-terminal domain"/>
    <property type="match status" value="1"/>
</dbReference>
<dbReference type="PANTHER" id="PTHR11133:SF22">
    <property type="entry name" value="ALPHA-AMINOADIPIC SEMIALDEHYDE SYNTHASE, MITOCHONDRIAL"/>
    <property type="match status" value="1"/>
</dbReference>
<dbReference type="InterPro" id="IPR051168">
    <property type="entry name" value="AASS"/>
</dbReference>
<gene>
    <name evidence="4" type="ORF">DXN05_11205</name>
</gene>
<dbReference type="GO" id="GO:0005737">
    <property type="term" value="C:cytoplasm"/>
    <property type="evidence" value="ECO:0007669"/>
    <property type="project" value="TreeGrafter"/>
</dbReference>
<dbReference type="Proteomes" id="UP000261284">
    <property type="component" value="Unassembled WGS sequence"/>
</dbReference>
<dbReference type="InterPro" id="IPR032095">
    <property type="entry name" value="Sacchrp_dh-like_C"/>
</dbReference>
<evidence type="ECO:0000313" key="4">
    <source>
        <dbReference type="EMBL" id="RFM28093.1"/>
    </source>
</evidence>
<proteinExistence type="predicted"/>
<feature type="domain" description="Saccharopine dehydrogenase-like C-terminal" evidence="3">
    <location>
        <begin position="126"/>
        <end position="429"/>
    </location>
</feature>
<dbReference type="AlphaFoldDB" id="A0A3E1NJI7"/>
<dbReference type="Pfam" id="PF03435">
    <property type="entry name" value="Sacchrp_dh_NADP"/>
    <property type="match status" value="1"/>
</dbReference>
<dbReference type="Pfam" id="PF16653">
    <property type="entry name" value="Sacchrp_dh_C"/>
    <property type="match status" value="1"/>
</dbReference>
<keyword evidence="1" id="KW-0560">Oxidoreductase</keyword>
<keyword evidence="5" id="KW-1185">Reference proteome</keyword>
<dbReference type="RefSeq" id="WP_116847339.1">
    <property type="nucleotide sequence ID" value="NZ_QTJU01000003.1"/>
</dbReference>
<dbReference type="GO" id="GO:0004753">
    <property type="term" value="F:saccharopine dehydrogenase activity"/>
    <property type="evidence" value="ECO:0007669"/>
    <property type="project" value="TreeGrafter"/>
</dbReference>
<accession>A0A3E1NJI7</accession>
<evidence type="ECO:0000256" key="1">
    <source>
        <dbReference type="ARBA" id="ARBA00023002"/>
    </source>
</evidence>
<comment type="caution">
    <text evidence="4">The sequence shown here is derived from an EMBL/GenBank/DDBJ whole genome shotgun (WGS) entry which is preliminary data.</text>
</comment>
<sequence length="437" mass="48002">MKHLLLFGAGKSATVLIGYLKQLATDKHWQVIIADASEQALLAKIGDHPLVKPAVLRIENEAQRQSLVAAADIVISLLPPALHVLVARDCLAAGKNLLTASYVSDDIRAMQKDINAKKLLFLCEMGLDPGIDHMSAMQLIHRITDQGGEITSFQSHCGGLVAPESDNNPWHYKISWNPRNVVLAGKAGAVYKKDGVVVQQHYEELFGHCATIEVPGLAALAYYPNRDSLQYAGLYQLDNAATFMRTTLRYPAFCTGWQQVIELGLTDEATLYNTNGISYHQFFMQLLAARGLEKSRYALQQCDDAVVQQLQFLGLYNRATLVNKGTCSAADVLQTLLETKLSLQPNDKDMIVMVHELEYLLQSQRRKTTATLVVKGRNSSDTAMATTVGLPLGIAAKLILEEHITVTGLHVPVLPEIYEPVLAALQELGVAFTEETI</sequence>
<evidence type="ECO:0000313" key="5">
    <source>
        <dbReference type="Proteomes" id="UP000261284"/>
    </source>
</evidence>
<dbReference type="Gene3D" id="3.40.50.720">
    <property type="entry name" value="NAD(P)-binding Rossmann-like Domain"/>
    <property type="match status" value="1"/>
</dbReference>
<reference evidence="4 5" key="1">
    <citation type="submission" date="2018-08" db="EMBL/GenBank/DDBJ databases">
        <title>Chitinophagaceae sp. K23C18032701, a novel bacterium isolated from forest soil.</title>
        <authorList>
            <person name="Wang C."/>
        </authorList>
    </citation>
    <scope>NUCLEOTIDE SEQUENCE [LARGE SCALE GENOMIC DNA]</scope>
    <source>
        <strain evidence="4 5">K23C18032701</strain>
    </source>
</reference>
<organism evidence="4 5">
    <name type="scientific">Deminuibacter soli</name>
    <dbReference type="NCBI Taxonomy" id="2291815"/>
    <lineage>
        <taxon>Bacteria</taxon>
        <taxon>Pseudomonadati</taxon>
        <taxon>Bacteroidota</taxon>
        <taxon>Chitinophagia</taxon>
        <taxon>Chitinophagales</taxon>
        <taxon>Chitinophagaceae</taxon>
        <taxon>Deminuibacter</taxon>
    </lineage>
</organism>
<dbReference type="Gene3D" id="1.10.1870.10">
    <property type="entry name" value="Domain 3, Saccharopine reductase"/>
    <property type="match status" value="1"/>
</dbReference>
<protein>
    <submittedName>
        <fullName evidence="4">Saccharopine dehydrogenase</fullName>
    </submittedName>
</protein>
<evidence type="ECO:0000259" key="2">
    <source>
        <dbReference type="Pfam" id="PF03435"/>
    </source>
</evidence>
<dbReference type="InterPro" id="IPR036291">
    <property type="entry name" value="NAD(P)-bd_dom_sf"/>
</dbReference>
<dbReference type="GO" id="GO:0019878">
    <property type="term" value="P:lysine biosynthetic process via aminoadipic acid"/>
    <property type="evidence" value="ECO:0007669"/>
    <property type="project" value="TreeGrafter"/>
</dbReference>
<dbReference type="OrthoDB" id="973788at2"/>